<evidence type="ECO:0000313" key="1">
    <source>
        <dbReference type="EMBL" id="KUM95186.1"/>
    </source>
</evidence>
<evidence type="ECO:0000313" key="2">
    <source>
        <dbReference type="Proteomes" id="UP000053127"/>
    </source>
</evidence>
<reference evidence="1 2" key="1">
    <citation type="submission" date="2015-10" db="EMBL/GenBank/DDBJ databases">
        <title>Draft genome sequence of Streptomyces yokosukanensis DSM 40224, type strain for the species Streptomyces yokosukanensis.</title>
        <authorList>
            <person name="Ruckert C."/>
            <person name="Winkler A."/>
            <person name="Kalinowski J."/>
            <person name="Kampfer P."/>
            <person name="Glaeser S."/>
        </authorList>
    </citation>
    <scope>NUCLEOTIDE SEQUENCE [LARGE SCALE GENOMIC DNA]</scope>
    <source>
        <strain evidence="1 2">DSM 40224</strain>
    </source>
</reference>
<dbReference type="STRING" id="67386.AQI95_43340"/>
<comment type="caution">
    <text evidence="1">The sequence shown here is derived from an EMBL/GenBank/DDBJ whole genome shotgun (WGS) entry which is preliminary data.</text>
</comment>
<proteinExistence type="predicted"/>
<name>A0A101NKW0_9ACTN</name>
<dbReference type="RefSeq" id="WP_067136932.1">
    <property type="nucleotide sequence ID" value="NZ_JBFACD010000063.1"/>
</dbReference>
<sequence>MAESEHVLDWLQSWYRSQCDGDWEHEWGVAIETLDNPGWTVRVDLEETDLADREYPRQEVIRGEHDWVMAWTSEKTFHVACGPGNLSEALRLFRAWATTSAVTGESVTP</sequence>
<keyword evidence="2" id="KW-1185">Reference proteome</keyword>
<dbReference type="AlphaFoldDB" id="A0A101NKW0"/>
<dbReference type="Proteomes" id="UP000053127">
    <property type="component" value="Unassembled WGS sequence"/>
</dbReference>
<accession>A0A101NKW0</accession>
<dbReference type="OrthoDB" id="3533713at2"/>
<gene>
    <name evidence="1" type="ORF">AQI95_43340</name>
</gene>
<dbReference type="EMBL" id="LMWN01000115">
    <property type="protein sequence ID" value="KUM95186.1"/>
    <property type="molecule type" value="Genomic_DNA"/>
</dbReference>
<dbReference type="Pfam" id="PF15580">
    <property type="entry name" value="Imm53"/>
    <property type="match status" value="1"/>
</dbReference>
<organism evidence="1 2">
    <name type="scientific">Streptomyces yokosukanensis</name>
    <dbReference type="NCBI Taxonomy" id="67386"/>
    <lineage>
        <taxon>Bacteria</taxon>
        <taxon>Bacillati</taxon>
        <taxon>Actinomycetota</taxon>
        <taxon>Actinomycetes</taxon>
        <taxon>Kitasatosporales</taxon>
        <taxon>Streptomycetaceae</taxon>
        <taxon>Streptomyces</taxon>
    </lineage>
</organism>
<evidence type="ECO:0008006" key="3">
    <source>
        <dbReference type="Google" id="ProtNLM"/>
    </source>
</evidence>
<protein>
    <recommendedName>
        <fullName evidence="3">Rhodanese-related sulfurtransferase</fullName>
    </recommendedName>
</protein>
<dbReference type="InterPro" id="IPR028228">
    <property type="entry name" value="Imm53"/>
</dbReference>